<evidence type="ECO:0000313" key="1">
    <source>
        <dbReference type="EMBL" id="KAJ1674834.1"/>
    </source>
</evidence>
<keyword evidence="1" id="KW-0239">DNA-directed DNA polymerase</keyword>
<keyword evidence="1" id="KW-0548">Nucleotidyltransferase</keyword>
<feature type="non-terminal residue" evidence="1">
    <location>
        <position position="811"/>
    </location>
</feature>
<dbReference type="Proteomes" id="UP001145114">
    <property type="component" value="Unassembled WGS sequence"/>
</dbReference>
<name>A0ACC1HE39_9FUNG</name>
<dbReference type="EMBL" id="JAMZIH010005655">
    <property type="protein sequence ID" value="KAJ1674834.1"/>
    <property type="molecule type" value="Genomic_DNA"/>
</dbReference>
<comment type="caution">
    <text evidence="1">The sequence shown here is derived from an EMBL/GenBank/DDBJ whole genome shotgun (WGS) entry which is preliminary data.</text>
</comment>
<reference evidence="1" key="1">
    <citation type="submission" date="2022-06" db="EMBL/GenBank/DDBJ databases">
        <title>Phylogenomic reconstructions and comparative analyses of Kickxellomycotina fungi.</title>
        <authorList>
            <person name="Reynolds N.K."/>
            <person name="Stajich J.E."/>
            <person name="Barry K."/>
            <person name="Grigoriev I.V."/>
            <person name="Crous P."/>
            <person name="Smith M.E."/>
        </authorList>
    </citation>
    <scope>NUCLEOTIDE SEQUENCE</scope>
    <source>
        <strain evidence="1">RSA 2271</strain>
    </source>
</reference>
<proteinExistence type="predicted"/>
<keyword evidence="1" id="KW-0808">Transferase</keyword>
<keyword evidence="2" id="KW-1185">Reference proteome</keyword>
<evidence type="ECO:0000313" key="2">
    <source>
        <dbReference type="Proteomes" id="UP001145114"/>
    </source>
</evidence>
<gene>
    <name evidence="1" type="primary">POL3_1</name>
    <name evidence="1" type="ORF">EV182_002472</name>
</gene>
<dbReference type="EC" id="2.7.7.7" evidence="1"/>
<organism evidence="1 2">
    <name type="scientific">Spiromyces aspiralis</name>
    <dbReference type="NCBI Taxonomy" id="68401"/>
    <lineage>
        <taxon>Eukaryota</taxon>
        <taxon>Fungi</taxon>
        <taxon>Fungi incertae sedis</taxon>
        <taxon>Zoopagomycota</taxon>
        <taxon>Kickxellomycotina</taxon>
        <taxon>Kickxellomycetes</taxon>
        <taxon>Kickxellales</taxon>
        <taxon>Kickxellaceae</taxon>
        <taxon>Spiromyces</taxon>
    </lineage>
</organism>
<sequence length="811" mass="91241">MKRRRVEEGSGRLDQATVMSFFQPKKKIKQQQQQKNAHAEEMSTKKIEAKQEKAKDMAMGDSEMIQIEPTSPIANAAKIEQQAEARPELTDIDADIDEASDNGLELKHLEGISAIKATDTEMGPLLPTIDGSSSKIPAQLSQRSDSAKNPSSLARTGVLMRQQSTFQDTLEALEGSDSATAGTKQQTEILWNRQPVPPEIAQKSNSHPLIFQQMKIDEYQDSVTGKLQARLYGITEQGNSVTCFVEGFYPYFYVPSPPGFDTARIEEVVRNINRAVEGAERSRGEANAVRRIDIVLKESIYGYHGGVKSKFWRIEVKYPYLISVVKGVLERRGVAVPGVPGEYRVEQVYESSLEYTLRFMIDHNIVGANWIELPAGKYRYRERAATRAQIEVEVDHRDIVSYEPLNEWAKVAPLRILSFDIECAGRKGVFPEANVDPVIQIANMVTIHGEAKPFIRNIFTLNTCASIVGSQILSYDREEDLLLAWGDFITKVDPDIIIGYNISNFDLPYLLDRASALKVDRFAYLLGRVKDVKSVVKDSRFSSKAYGTRDNKVVNMDGRVQFDVLQAMRRDYGLRSFSLNAVSAQFLGEQKEDVPHSIITELQNGNEETRRRLAVYCLKDAYLPQRLVDKLMLLVNYMEMARVTGVPFNYLLARGQQIKVVSQLYRKAIQQDLIIPTIEQRGGAGSGEDQYEGATVIEPKRGFYDVPIATLDFASLYPSIMMAHNLCYTTLLNERVIKELGLVKDKDYEVTPTGDAFVRAEVHKGLLPEVLRELLSARKKAKTDMKKELDPFKVKVLNGRQLALKISANSV</sequence>
<accession>A0ACC1HE39</accession>
<protein>
    <submittedName>
        <fullName evidence="1">DNA-directed DNA polymerase delta</fullName>
        <ecNumber evidence="1">2.7.7.7</ecNumber>
    </submittedName>
</protein>